<gene>
    <name evidence="3" type="ORF">M4486_13685</name>
</gene>
<feature type="domain" description="HTH cro/C1-type" evidence="2">
    <location>
        <begin position="13"/>
        <end position="67"/>
    </location>
</feature>
<protein>
    <submittedName>
        <fullName evidence="3">XRE family transcriptional regulator</fullName>
    </submittedName>
</protein>
<proteinExistence type="predicted"/>
<dbReference type="PROSITE" id="PS50943">
    <property type="entry name" value="HTH_CROC1"/>
    <property type="match status" value="1"/>
</dbReference>
<keyword evidence="1" id="KW-0238">DNA-binding</keyword>
<dbReference type="SMART" id="SM00530">
    <property type="entry name" value="HTH_XRE"/>
    <property type="match status" value="1"/>
</dbReference>
<dbReference type="RefSeq" id="WP_249477801.1">
    <property type="nucleotide sequence ID" value="NZ_CP097218.1"/>
</dbReference>
<evidence type="ECO:0000313" key="4">
    <source>
        <dbReference type="Proteomes" id="UP001055868"/>
    </source>
</evidence>
<dbReference type="EMBL" id="CP097218">
    <property type="protein sequence ID" value="UQN28673.1"/>
    <property type="molecule type" value="Genomic_DNA"/>
</dbReference>
<dbReference type="PANTHER" id="PTHR46797">
    <property type="entry name" value="HTH-TYPE TRANSCRIPTIONAL REGULATOR"/>
    <property type="match status" value="1"/>
</dbReference>
<organism evidence="3 4">
    <name type="scientific">Brachybacterium kimchii</name>
    <dbReference type="NCBI Taxonomy" id="2942909"/>
    <lineage>
        <taxon>Bacteria</taxon>
        <taxon>Bacillati</taxon>
        <taxon>Actinomycetota</taxon>
        <taxon>Actinomycetes</taxon>
        <taxon>Micrococcales</taxon>
        <taxon>Dermabacteraceae</taxon>
        <taxon>Brachybacterium</taxon>
    </lineage>
</organism>
<dbReference type="InterPro" id="IPR011051">
    <property type="entry name" value="RmlC_Cupin_sf"/>
</dbReference>
<dbReference type="SUPFAM" id="SSF51182">
    <property type="entry name" value="RmlC-like cupins"/>
    <property type="match status" value="1"/>
</dbReference>
<reference evidence="3" key="1">
    <citation type="submission" date="2022-05" db="EMBL/GenBank/DDBJ databases">
        <title>Genomic analysis of Brachybacterium sp. CBA3104.</title>
        <authorList>
            <person name="Roh S.W."/>
            <person name="Kim Y.B."/>
            <person name="Kim Y."/>
        </authorList>
    </citation>
    <scope>NUCLEOTIDE SEQUENCE</scope>
    <source>
        <strain evidence="3">CBA3104</strain>
    </source>
</reference>
<dbReference type="InterPro" id="IPR014710">
    <property type="entry name" value="RmlC-like_jellyroll"/>
</dbReference>
<dbReference type="PANTHER" id="PTHR46797:SF10">
    <property type="entry name" value="BLR1115 PROTEIN"/>
    <property type="match status" value="1"/>
</dbReference>
<keyword evidence="4" id="KW-1185">Reference proteome</keyword>
<dbReference type="Gene3D" id="1.10.260.40">
    <property type="entry name" value="lambda repressor-like DNA-binding domains"/>
    <property type="match status" value="1"/>
</dbReference>
<dbReference type="InterPro" id="IPR050807">
    <property type="entry name" value="TransReg_Diox_bact_type"/>
</dbReference>
<sequence length="193" mass="20566">MAEDLAVALARIVRAAREEQGLTRARLAEDSGVSRAMIARIEQAEAQPTAALLARLSAGLGLTLSELIARAETDGSRVRRAEAQPTWTDPETGYARRAVSPSGSRLELVDVLLPQGARVDYPAGAYRALDQQVWVLEGTLRVIEGTSEHTLGPGDCLTLGPPSPTSFRSEGEGGCRYVVALAKRSPHEPGPRS</sequence>
<evidence type="ECO:0000313" key="3">
    <source>
        <dbReference type="EMBL" id="UQN28673.1"/>
    </source>
</evidence>
<dbReference type="Pfam" id="PF01381">
    <property type="entry name" value="HTH_3"/>
    <property type="match status" value="1"/>
</dbReference>
<dbReference type="Proteomes" id="UP001055868">
    <property type="component" value="Chromosome"/>
</dbReference>
<dbReference type="CDD" id="cd02209">
    <property type="entry name" value="cupin_XRE_C"/>
    <property type="match status" value="1"/>
</dbReference>
<accession>A0ABY4N5E0</accession>
<dbReference type="Gene3D" id="2.60.120.10">
    <property type="entry name" value="Jelly Rolls"/>
    <property type="match status" value="1"/>
</dbReference>
<dbReference type="InterPro" id="IPR001387">
    <property type="entry name" value="Cro/C1-type_HTH"/>
</dbReference>
<name>A0ABY4N5E0_9MICO</name>
<dbReference type="SUPFAM" id="SSF47413">
    <property type="entry name" value="lambda repressor-like DNA-binding domains"/>
    <property type="match status" value="1"/>
</dbReference>
<evidence type="ECO:0000256" key="1">
    <source>
        <dbReference type="ARBA" id="ARBA00023125"/>
    </source>
</evidence>
<dbReference type="InterPro" id="IPR010982">
    <property type="entry name" value="Lambda_DNA-bd_dom_sf"/>
</dbReference>
<dbReference type="CDD" id="cd00093">
    <property type="entry name" value="HTH_XRE"/>
    <property type="match status" value="1"/>
</dbReference>
<evidence type="ECO:0000259" key="2">
    <source>
        <dbReference type="PROSITE" id="PS50943"/>
    </source>
</evidence>